<evidence type="ECO:0000313" key="1">
    <source>
        <dbReference type="EMBL" id="GFY51847.1"/>
    </source>
</evidence>
<name>A0A8X6XDN5_9ARAC</name>
<dbReference type="EMBL" id="BMAV01008341">
    <property type="protein sequence ID" value="GFY51847.1"/>
    <property type="molecule type" value="Genomic_DNA"/>
</dbReference>
<reference evidence="1" key="1">
    <citation type="submission" date="2020-08" db="EMBL/GenBank/DDBJ databases">
        <title>Multicomponent nature underlies the extraordinary mechanical properties of spider dragline silk.</title>
        <authorList>
            <person name="Kono N."/>
            <person name="Nakamura H."/>
            <person name="Mori M."/>
            <person name="Yoshida Y."/>
            <person name="Ohtoshi R."/>
            <person name="Malay A.D."/>
            <person name="Moran D.A.P."/>
            <person name="Tomita M."/>
            <person name="Numata K."/>
            <person name="Arakawa K."/>
        </authorList>
    </citation>
    <scope>NUCLEOTIDE SEQUENCE</scope>
</reference>
<dbReference type="OrthoDB" id="6448808at2759"/>
<comment type="caution">
    <text evidence="1">The sequence shown here is derived from an EMBL/GenBank/DDBJ whole genome shotgun (WGS) entry which is preliminary data.</text>
</comment>
<keyword evidence="2" id="KW-1185">Reference proteome</keyword>
<dbReference type="AlphaFoldDB" id="A0A8X6XDN5"/>
<protein>
    <submittedName>
        <fullName evidence="1">Uncharacterized protein</fullName>
    </submittedName>
</protein>
<dbReference type="Proteomes" id="UP000886998">
    <property type="component" value="Unassembled WGS sequence"/>
</dbReference>
<proteinExistence type="predicted"/>
<evidence type="ECO:0000313" key="2">
    <source>
        <dbReference type="Proteomes" id="UP000886998"/>
    </source>
</evidence>
<feature type="non-terminal residue" evidence="1">
    <location>
        <position position="1"/>
    </location>
</feature>
<sequence>YIELDLVSFLEILGCLLVVDMITNLTGIYFERAAQVQERKGIAERADDKVERIGIYAVHSLMVFKMCEGTRSSRTLCGTPRKEFSPGSVFDKIHLIEDNFELMRRYHLSTKY</sequence>
<organism evidence="1 2">
    <name type="scientific">Trichonephila inaurata madagascariensis</name>
    <dbReference type="NCBI Taxonomy" id="2747483"/>
    <lineage>
        <taxon>Eukaryota</taxon>
        <taxon>Metazoa</taxon>
        <taxon>Ecdysozoa</taxon>
        <taxon>Arthropoda</taxon>
        <taxon>Chelicerata</taxon>
        <taxon>Arachnida</taxon>
        <taxon>Araneae</taxon>
        <taxon>Araneomorphae</taxon>
        <taxon>Entelegynae</taxon>
        <taxon>Araneoidea</taxon>
        <taxon>Nephilidae</taxon>
        <taxon>Trichonephila</taxon>
        <taxon>Trichonephila inaurata</taxon>
    </lineage>
</organism>
<gene>
    <name evidence="1" type="ORF">TNIN_334961</name>
</gene>
<accession>A0A8X6XDN5</accession>